<sequence length="132" mass="14101">ADHLLGREDSPYWDDVKTPQKEDKPAILARSLAAAISAGESQLGADHKAWQWGKLHQYTWTSQSAQLKAAIGGSKASVIKGPMAAGGDHTTLNASGFHWGQDFNAAVIPAMRMIVDFAQLEPMMAQNAAGQS</sequence>
<protein>
    <submittedName>
        <fullName evidence="1">Uncharacterized protein</fullName>
    </submittedName>
</protein>
<evidence type="ECO:0000313" key="1">
    <source>
        <dbReference type="EMBL" id="GFD47697.1"/>
    </source>
</evidence>
<dbReference type="Pfam" id="PF01804">
    <property type="entry name" value="Penicil_amidase"/>
    <property type="match status" value="1"/>
</dbReference>
<dbReference type="Gene3D" id="1.10.1400.10">
    <property type="match status" value="1"/>
</dbReference>
<dbReference type="AlphaFoldDB" id="A0A699WJZ0"/>
<proteinExistence type="predicted"/>
<dbReference type="GO" id="GO:0017000">
    <property type="term" value="P:antibiotic biosynthetic process"/>
    <property type="evidence" value="ECO:0007669"/>
    <property type="project" value="InterPro"/>
</dbReference>
<dbReference type="InterPro" id="IPR002692">
    <property type="entry name" value="S45"/>
</dbReference>
<name>A0A699WJZ0_TANCI</name>
<dbReference type="PANTHER" id="PTHR34218:SF4">
    <property type="entry name" value="ACYL-HOMOSERINE LACTONE ACYLASE QUIP"/>
    <property type="match status" value="1"/>
</dbReference>
<gene>
    <name evidence="1" type="ORF">Tci_919666</name>
</gene>
<reference evidence="1" key="1">
    <citation type="journal article" date="2019" name="Sci. Rep.">
        <title>Draft genome of Tanacetum cinerariifolium, the natural source of mosquito coil.</title>
        <authorList>
            <person name="Yamashiro T."/>
            <person name="Shiraishi A."/>
            <person name="Satake H."/>
            <person name="Nakayama K."/>
        </authorList>
    </citation>
    <scope>NUCLEOTIDE SEQUENCE</scope>
</reference>
<dbReference type="PANTHER" id="PTHR34218">
    <property type="entry name" value="PEPTIDASE S45 PENICILLIN AMIDASE"/>
    <property type="match status" value="1"/>
</dbReference>
<dbReference type="Gene3D" id="3.60.20.10">
    <property type="entry name" value="Glutamine Phosphoribosylpyrophosphate, subunit 1, domain 1"/>
    <property type="match status" value="1"/>
</dbReference>
<dbReference type="InterPro" id="IPR029055">
    <property type="entry name" value="Ntn_hydrolases_N"/>
</dbReference>
<organism evidence="1">
    <name type="scientific">Tanacetum cinerariifolium</name>
    <name type="common">Dalmatian daisy</name>
    <name type="synonym">Chrysanthemum cinerariifolium</name>
    <dbReference type="NCBI Taxonomy" id="118510"/>
    <lineage>
        <taxon>Eukaryota</taxon>
        <taxon>Viridiplantae</taxon>
        <taxon>Streptophyta</taxon>
        <taxon>Embryophyta</taxon>
        <taxon>Tracheophyta</taxon>
        <taxon>Spermatophyta</taxon>
        <taxon>Magnoliopsida</taxon>
        <taxon>eudicotyledons</taxon>
        <taxon>Gunneridae</taxon>
        <taxon>Pentapetalae</taxon>
        <taxon>asterids</taxon>
        <taxon>campanulids</taxon>
        <taxon>Asterales</taxon>
        <taxon>Asteraceae</taxon>
        <taxon>Asteroideae</taxon>
        <taxon>Anthemideae</taxon>
        <taxon>Anthemidinae</taxon>
        <taxon>Tanacetum</taxon>
    </lineage>
</organism>
<feature type="non-terminal residue" evidence="1">
    <location>
        <position position="132"/>
    </location>
</feature>
<feature type="non-terminal residue" evidence="1">
    <location>
        <position position="1"/>
    </location>
</feature>
<dbReference type="EMBL" id="BKCJ011705450">
    <property type="protein sequence ID" value="GFD47697.1"/>
    <property type="molecule type" value="Genomic_DNA"/>
</dbReference>
<dbReference type="GO" id="GO:0016787">
    <property type="term" value="F:hydrolase activity"/>
    <property type="evidence" value="ECO:0007669"/>
    <property type="project" value="InterPro"/>
</dbReference>
<comment type="caution">
    <text evidence="1">The sequence shown here is derived from an EMBL/GenBank/DDBJ whole genome shotgun (WGS) entry which is preliminary data.</text>
</comment>
<accession>A0A699WJZ0</accession>
<dbReference type="SUPFAM" id="SSF56235">
    <property type="entry name" value="N-terminal nucleophile aminohydrolases (Ntn hydrolases)"/>
    <property type="match status" value="1"/>
</dbReference>
<dbReference type="InterPro" id="IPR043147">
    <property type="entry name" value="Penicillin_amidase_A-knob"/>
</dbReference>